<keyword evidence="2" id="KW-0805">Transcription regulation</keyword>
<dbReference type="InterPro" id="IPR041490">
    <property type="entry name" value="KstR2_TetR_C"/>
</dbReference>
<dbReference type="PANTHER" id="PTHR30055">
    <property type="entry name" value="HTH-TYPE TRANSCRIPTIONAL REGULATOR RUTR"/>
    <property type="match status" value="1"/>
</dbReference>
<dbReference type="InterPro" id="IPR001647">
    <property type="entry name" value="HTH_TetR"/>
</dbReference>
<evidence type="ECO:0000256" key="5">
    <source>
        <dbReference type="PROSITE-ProRule" id="PRU00335"/>
    </source>
</evidence>
<sequence length="197" mass="22045">MSAPARPGRGQARQRIVAAATDLFARQGYEATTTRQIAAAAEVTKGALYHWFDSKQQLLLCIYRDLLVEQTERLATLAAAEAPVERRLRDVALDLAEHIAAHAEPLAVWARSMHLLDGEHAAEIRADRRRYHEMFRDLLLEGQNAGVVRRDVSATVMTHTFLSSVGDVHTWFRDDGPLPRREVGRQMVALFLGGVRP</sequence>
<reference evidence="7 8" key="1">
    <citation type="submission" date="2018-08" db="EMBL/GenBank/DDBJ databases">
        <title>Sequencing the genomes of 1000 actinobacteria strains.</title>
        <authorList>
            <person name="Klenk H.-P."/>
        </authorList>
    </citation>
    <scope>NUCLEOTIDE SEQUENCE [LARGE SCALE GENOMIC DNA]</scope>
    <source>
        <strain evidence="7 8">DSM 43927</strain>
    </source>
</reference>
<dbReference type="Gene3D" id="1.10.10.60">
    <property type="entry name" value="Homeodomain-like"/>
    <property type="match status" value="1"/>
</dbReference>
<keyword evidence="8" id="KW-1185">Reference proteome</keyword>
<name>A0A3D9SWA9_9ACTN</name>
<dbReference type="GO" id="GO:0000976">
    <property type="term" value="F:transcription cis-regulatory region binding"/>
    <property type="evidence" value="ECO:0007669"/>
    <property type="project" value="TreeGrafter"/>
</dbReference>
<protein>
    <submittedName>
        <fullName evidence="7">TetR family transcriptional regulator</fullName>
    </submittedName>
</protein>
<dbReference type="EMBL" id="QTTT01000001">
    <property type="protein sequence ID" value="REE95931.1"/>
    <property type="molecule type" value="Genomic_DNA"/>
</dbReference>
<dbReference type="InterPro" id="IPR050109">
    <property type="entry name" value="HTH-type_TetR-like_transc_reg"/>
</dbReference>
<evidence type="ECO:0000259" key="6">
    <source>
        <dbReference type="PROSITE" id="PS50977"/>
    </source>
</evidence>
<dbReference type="PROSITE" id="PS50977">
    <property type="entry name" value="HTH_TETR_2"/>
    <property type="match status" value="1"/>
</dbReference>
<evidence type="ECO:0000256" key="1">
    <source>
        <dbReference type="ARBA" id="ARBA00022491"/>
    </source>
</evidence>
<dbReference type="InterPro" id="IPR036271">
    <property type="entry name" value="Tet_transcr_reg_TetR-rel_C_sf"/>
</dbReference>
<accession>A0A3D9SWA9</accession>
<organism evidence="7 8">
    <name type="scientific">Thermomonospora umbrina</name>
    <dbReference type="NCBI Taxonomy" id="111806"/>
    <lineage>
        <taxon>Bacteria</taxon>
        <taxon>Bacillati</taxon>
        <taxon>Actinomycetota</taxon>
        <taxon>Actinomycetes</taxon>
        <taxon>Streptosporangiales</taxon>
        <taxon>Thermomonosporaceae</taxon>
        <taxon>Thermomonospora</taxon>
    </lineage>
</organism>
<dbReference type="Proteomes" id="UP000256661">
    <property type="component" value="Unassembled WGS sequence"/>
</dbReference>
<feature type="domain" description="HTH tetR-type" evidence="6">
    <location>
        <begin position="10"/>
        <end position="70"/>
    </location>
</feature>
<dbReference type="SUPFAM" id="SSF48498">
    <property type="entry name" value="Tetracyclin repressor-like, C-terminal domain"/>
    <property type="match status" value="1"/>
</dbReference>
<dbReference type="PRINTS" id="PR00455">
    <property type="entry name" value="HTHTETR"/>
</dbReference>
<dbReference type="RefSeq" id="WP_170177555.1">
    <property type="nucleotide sequence ID" value="NZ_QTTT01000001.1"/>
</dbReference>
<feature type="DNA-binding region" description="H-T-H motif" evidence="5">
    <location>
        <begin position="33"/>
        <end position="52"/>
    </location>
</feature>
<dbReference type="GO" id="GO:0003700">
    <property type="term" value="F:DNA-binding transcription factor activity"/>
    <property type="evidence" value="ECO:0007669"/>
    <property type="project" value="TreeGrafter"/>
</dbReference>
<keyword evidence="3 5" id="KW-0238">DNA-binding</keyword>
<evidence type="ECO:0000313" key="7">
    <source>
        <dbReference type="EMBL" id="REE95931.1"/>
    </source>
</evidence>
<evidence type="ECO:0000256" key="4">
    <source>
        <dbReference type="ARBA" id="ARBA00023163"/>
    </source>
</evidence>
<evidence type="ECO:0000256" key="3">
    <source>
        <dbReference type="ARBA" id="ARBA00023125"/>
    </source>
</evidence>
<dbReference type="Pfam" id="PF00440">
    <property type="entry name" value="TetR_N"/>
    <property type="match status" value="1"/>
</dbReference>
<dbReference type="PANTHER" id="PTHR30055:SF175">
    <property type="entry name" value="HTH-TYPE TRANSCRIPTIONAL REPRESSOR KSTR2"/>
    <property type="match status" value="1"/>
</dbReference>
<dbReference type="InterPro" id="IPR009057">
    <property type="entry name" value="Homeodomain-like_sf"/>
</dbReference>
<dbReference type="Pfam" id="PF17932">
    <property type="entry name" value="TetR_C_24"/>
    <property type="match status" value="1"/>
</dbReference>
<dbReference type="Gene3D" id="1.10.357.10">
    <property type="entry name" value="Tetracycline Repressor, domain 2"/>
    <property type="match status" value="1"/>
</dbReference>
<comment type="caution">
    <text evidence="7">The sequence shown here is derived from an EMBL/GenBank/DDBJ whole genome shotgun (WGS) entry which is preliminary data.</text>
</comment>
<dbReference type="AlphaFoldDB" id="A0A3D9SWA9"/>
<evidence type="ECO:0000256" key="2">
    <source>
        <dbReference type="ARBA" id="ARBA00023015"/>
    </source>
</evidence>
<proteinExistence type="predicted"/>
<keyword evidence="1" id="KW-0678">Repressor</keyword>
<dbReference type="SUPFAM" id="SSF46689">
    <property type="entry name" value="Homeodomain-like"/>
    <property type="match status" value="1"/>
</dbReference>
<gene>
    <name evidence="7" type="ORF">DFJ69_1345</name>
</gene>
<keyword evidence="4" id="KW-0804">Transcription</keyword>
<evidence type="ECO:0000313" key="8">
    <source>
        <dbReference type="Proteomes" id="UP000256661"/>
    </source>
</evidence>